<feature type="region of interest" description="Disordered" evidence="5">
    <location>
        <begin position="96"/>
        <end position="132"/>
    </location>
</feature>
<evidence type="ECO:0000313" key="8">
    <source>
        <dbReference type="Proteomes" id="UP000076580"/>
    </source>
</evidence>
<dbReference type="Gene3D" id="3.40.50.1220">
    <property type="entry name" value="TPP-binding domain"/>
    <property type="match status" value="2"/>
</dbReference>
<feature type="compositionally biased region" description="Basic and acidic residues" evidence="5">
    <location>
        <begin position="662"/>
        <end position="673"/>
    </location>
</feature>
<comment type="caution">
    <text evidence="4">Lacks conserved residue(s) required for the propagation of feature annotation.</text>
</comment>
<dbReference type="InterPro" id="IPR026590">
    <property type="entry name" value="Ssirtuin_cat_dom"/>
</dbReference>
<dbReference type="FunCoup" id="A0A151GV58">
    <property type="interactions" value="60"/>
</dbReference>
<gene>
    <name evidence="7" type="ORF">DCS_02137</name>
</gene>
<dbReference type="Pfam" id="PF02146">
    <property type="entry name" value="SIR2"/>
    <property type="match status" value="3"/>
</dbReference>
<feature type="region of interest" description="Disordered" evidence="5">
    <location>
        <begin position="366"/>
        <end position="462"/>
    </location>
</feature>
<feature type="compositionally biased region" description="Basic and acidic residues" evidence="5">
    <location>
        <begin position="96"/>
        <end position="120"/>
    </location>
</feature>
<feature type="compositionally biased region" description="Low complexity" evidence="5">
    <location>
        <begin position="244"/>
        <end position="254"/>
    </location>
</feature>
<feature type="compositionally biased region" description="Polar residues" evidence="5">
    <location>
        <begin position="380"/>
        <end position="389"/>
    </location>
</feature>
<feature type="compositionally biased region" description="Low complexity" evidence="5">
    <location>
        <begin position="779"/>
        <end position="799"/>
    </location>
</feature>
<feature type="compositionally biased region" description="Low complexity" evidence="5">
    <location>
        <begin position="419"/>
        <end position="441"/>
    </location>
</feature>
<sequence>MPTQHVEPLSGVDLDIIAKAVLKARKVVVITGAGISTNSGIPDFRSENGLYSLIQAQFDAAARLERQAEAADGEAPDPRPCKRRKVSVERQLEYAAEGKDDAVKEENVDDDKIKGAKVEENNSQADEVENGQVDEVKKTNLEPVDALAVQPELPRLMDDESCGDKRPAGMGARSAPLGFSTPPPKPAGVRMLATQLTTSPLSSPPAEDLSVPPSVFAPRAHRRLADPLMPLSSSPLSSPPPVLFDPFVPTSPSDCRSDRRSSTSPSEVDDGTPASNPLSSSQTSSSAKSALPFMKGRDLFDANIWSDPTKTSVFYTFATSLRQKIKEAEPTSSHRFISHLRDRGKLVRCYTQNIDQIEEKVGLSTSLKAGPGSRARFSRRSTANTNQLSKMVDEASAIGDANPSSSQGSTGPKVDSDPDQSQSQASEASSQQSQEAQTDESGVASSEMGTQQGGVVKCQSRAKQERPRSGVECVFLHGSLEFLRCFLCGRVCSWEDDERETETLAGQQPECPHCVGATAAREERGKRALGVGKLRPDIVLYGEEHPNSHLISPIVTHDLALCPDMLLILGTSLRVHGLKVMVREFAKAVHSKNGKVVFVNFTKPPESSWGEVIDYWIQWDCDAWVADLRDRIPKLWQDPAPPRRKTAESNPFSDDRDGENEDKDKDKDKDKNKDKAKKKRRPAAYPVALRDTKVTGAYWTPKILQELHRITATAAPARRASLSAMPTAAASAQVTAPSVEKPKGKAKRPRKSAPGALEKAKRPSSTLNPNHGRSKKPATTHAPSAASSSTAGDGATVSSILNSVKENARVRKRKTMDGVEVPSPALGRKRETNENYKPTAHLKLPPIRSPPMEESTSIYGRPRLLEPRSPPSGPLAYLSPNRRLADVFQTTTRDYPQSFLPAARHYDAMRALDARPTWTQTWNGSEDRYPLQFGVPRVDESPTSALAGVRDRPALGQSAPIQPQPSRSLEQSLQIWGQSWNPGP</sequence>
<feature type="region of interest" description="Disordered" evidence="5">
    <location>
        <begin position="68"/>
        <end position="87"/>
    </location>
</feature>
<keyword evidence="3" id="KW-0520">NAD</keyword>
<dbReference type="Proteomes" id="UP000076580">
    <property type="component" value="Chromosome 01"/>
</dbReference>
<dbReference type="RefSeq" id="XP_040660349.1">
    <property type="nucleotide sequence ID" value="XM_040799466.1"/>
</dbReference>
<reference evidence="7 8" key="1">
    <citation type="journal article" date="2016" name="Sci. Rep.">
        <title>Insights into Adaptations to a Near-Obligate Nematode Endoparasitic Lifestyle from the Finished Genome of Drechmeria coniospora.</title>
        <authorList>
            <person name="Zhang L."/>
            <person name="Zhou Z."/>
            <person name="Guo Q."/>
            <person name="Fokkens L."/>
            <person name="Miskei M."/>
            <person name="Pocsi I."/>
            <person name="Zhang W."/>
            <person name="Chen M."/>
            <person name="Wang L."/>
            <person name="Sun Y."/>
            <person name="Donzelli B.G."/>
            <person name="Gibson D.M."/>
            <person name="Nelson D.R."/>
            <person name="Luo J.G."/>
            <person name="Rep M."/>
            <person name="Liu H."/>
            <person name="Yang S."/>
            <person name="Wang J."/>
            <person name="Krasnoff S.B."/>
            <person name="Xu Y."/>
            <person name="Molnar I."/>
            <person name="Lin M."/>
        </authorList>
    </citation>
    <scope>NUCLEOTIDE SEQUENCE [LARGE SCALE GENOMIC DNA]</scope>
    <source>
        <strain evidence="7 8">ARSEF 6962</strain>
    </source>
</reference>
<evidence type="ECO:0000256" key="2">
    <source>
        <dbReference type="ARBA" id="ARBA00022679"/>
    </source>
</evidence>
<feature type="compositionally biased region" description="Basic and acidic residues" evidence="5">
    <location>
        <begin position="76"/>
        <end position="87"/>
    </location>
</feature>
<dbReference type="InterPro" id="IPR029035">
    <property type="entry name" value="DHS-like_NAD/FAD-binding_dom"/>
</dbReference>
<feature type="domain" description="Deacetylase sirtuin-type" evidence="6">
    <location>
        <begin position="7"/>
        <end position="635"/>
    </location>
</feature>
<feature type="region of interest" description="Disordered" evidence="5">
    <location>
        <begin position="231"/>
        <end position="289"/>
    </location>
</feature>
<evidence type="ECO:0000256" key="1">
    <source>
        <dbReference type="ARBA" id="ARBA00006924"/>
    </source>
</evidence>
<evidence type="ECO:0000259" key="6">
    <source>
        <dbReference type="PROSITE" id="PS50305"/>
    </source>
</evidence>
<dbReference type="GO" id="GO:0005634">
    <property type="term" value="C:nucleus"/>
    <property type="evidence" value="ECO:0007669"/>
    <property type="project" value="TreeGrafter"/>
</dbReference>
<dbReference type="InterPro" id="IPR003000">
    <property type="entry name" value="Sirtuin"/>
</dbReference>
<feature type="compositionally biased region" description="Low complexity" evidence="5">
    <location>
        <begin position="274"/>
        <end position="289"/>
    </location>
</feature>
<dbReference type="GeneID" id="63714780"/>
<proteinExistence type="inferred from homology"/>
<dbReference type="GO" id="GO:0017136">
    <property type="term" value="F:histone deacetylase activity, NAD-dependent"/>
    <property type="evidence" value="ECO:0007669"/>
    <property type="project" value="TreeGrafter"/>
</dbReference>
<evidence type="ECO:0000256" key="4">
    <source>
        <dbReference type="PROSITE-ProRule" id="PRU00236"/>
    </source>
</evidence>
<evidence type="ECO:0000256" key="3">
    <source>
        <dbReference type="ARBA" id="ARBA00023027"/>
    </source>
</evidence>
<feature type="compositionally biased region" description="Polar residues" evidence="5">
    <location>
        <begin position="959"/>
        <end position="984"/>
    </location>
</feature>
<dbReference type="EMBL" id="LAYC01000001">
    <property type="protein sequence ID" value="KYK60997.1"/>
    <property type="molecule type" value="Genomic_DNA"/>
</dbReference>
<dbReference type="PANTHER" id="PTHR11085">
    <property type="entry name" value="NAD-DEPENDENT PROTEIN DEACYLASE SIRTUIN-5, MITOCHONDRIAL-RELATED"/>
    <property type="match status" value="1"/>
</dbReference>
<keyword evidence="8" id="KW-1185">Reference proteome</keyword>
<comment type="caution">
    <text evidence="7">The sequence shown here is derived from an EMBL/GenBank/DDBJ whole genome shotgun (WGS) entry which is preliminary data.</text>
</comment>
<dbReference type="STRING" id="98403.A0A151GV58"/>
<dbReference type="GO" id="GO:0070403">
    <property type="term" value="F:NAD+ binding"/>
    <property type="evidence" value="ECO:0007669"/>
    <property type="project" value="InterPro"/>
</dbReference>
<feature type="region of interest" description="Disordered" evidence="5">
    <location>
        <begin position="157"/>
        <end position="188"/>
    </location>
</feature>
<protein>
    <submittedName>
        <fullName evidence="7">SIR2 superfamily</fullName>
    </submittedName>
</protein>
<dbReference type="PROSITE" id="PS50305">
    <property type="entry name" value="SIRTUIN"/>
    <property type="match status" value="1"/>
</dbReference>
<dbReference type="InterPro" id="IPR050134">
    <property type="entry name" value="NAD-dep_sirtuin_deacylases"/>
</dbReference>
<dbReference type="AlphaFoldDB" id="A0A151GV58"/>
<keyword evidence="2" id="KW-0808">Transferase</keyword>
<evidence type="ECO:0000256" key="5">
    <source>
        <dbReference type="SAM" id="MobiDB-lite"/>
    </source>
</evidence>
<dbReference type="InParanoid" id="A0A151GV58"/>
<feature type="compositionally biased region" description="Basic and acidic residues" evidence="5">
    <location>
        <begin position="157"/>
        <end position="167"/>
    </location>
</feature>
<organism evidence="7 8">
    <name type="scientific">Drechmeria coniospora</name>
    <name type="common">Nematophagous fungus</name>
    <name type="synonym">Meria coniospora</name>
    <dbReference type="NCBI Taxonomy" id="98403"/>
    <lineage>
        <taxon>Eukaryota</taxon>
        <taxon>Fungi</taxon>
        <taxon>Dikarya</taxon>
        <taxon>Ascomycota</taxon>
        <taxon>Pezizomycotina</taxon>
        <taxon>Sordariomycetes</taxon>
        <taxon>Hypocreomycetidae</taxon>
        <taxon>Hypocreales</taxon>
        <taxon>Ophiocordycipitaceae</taxon>
        <taxon>Drechmeria</taxon>
    </lineage>
</organism>
<dbReference type="SUPFAM" id="SSF52467">
    <property type="entry name" value="DHS-like NAD/FAD-binding domain"/>
    <property type="match status" value="1"/>
</dbReference>
<dbReference type="PANTHER" id="PTHR11085:SF8">
    <property type="entry name" value="NAD-DEPENDENT HISTONE DEACETYLASE HST3"/>
    <property type="match status" value="1"/>
</dbReference>
<name>A0A151GV58_DRECN</name>
<feature type="region of interest" description="Disordered" evidence="5">
    <location>
        <begin position="724"/>
        <end position="877"/>
    </location>
</feature>
<feature type="region of interest" description="Disordered" evidence="5">
    <location>
        <begin position="635"/>
        <end position="687"/>
    </location>
</feature>
<comment type="similarity">
    <text evidence="1">Belongs to the sirtuin family. Class I subfamily.</text>
</comment>
<evidence type="ECO:0000313" key="7">
    <source>
        <dbReference type="EMBL" id="KYK60997.1"/>
    </source>
</evidence>
<accession>A0A151GV58</accession>
<feature type="region of interest" description="Disordered" evidence="5">
    <location>
        <begin position="933"/>
        <end position="984"/>
    </location>
</feature>